<evidence type="ECO:0000313" key="2">
    <source>
        <dbReference type="Proteomes" id="UP000286415"/>
    </source>
</evidence>
<dbReference type="Proteomes" id="UP000286415">
    <property type="component" value="Unassembled WGS sequence"/>
</dbReference>
<feature type="non-terminal residue" evidence="1">
    <location>
        <position position="509"/>
    </location>
</feature>
<comment type="caution">
    <text evidence="1">The sequence shown here is derived from an EMBL/GenBank/DDBJ whole genome shotgun (WGS) entry which is preliminary data.</text>
</comment>
<dbReference type="EMBL" id="NIRI02000042">
    <property type="protein sequence ID" value="KAG5450404.1"/>
    <property type="molecule type" value="Genomic_DNA"/>
</dbReference>
<reference evidence="1 2" key="1">
    <citation type="journal article" date="2018" name="Biotechnol. Adv.">
        <title>Improved genomic resources and new bioinformatic workflow for the carcinogenic parasite Clonorchis sinensis: Biotechnological implications.</title>
        <authorList>
            <person name="Wang D."/>
            <person name="Korhonen P.K."/>
            <person name="Gasser R.B."/>
            <person name="Young N.D."/>
        </authorList>
    </citation>
    <scope>NUCLEOTIDE SEQUENCE [LARGE SCALE GENOMIC DNA]</scope>
    <source>
        <strain evidence="1">Cs-k2</strain>
    </source>
</reference>
<dbReference type="AlphaFoldDB" id="A0A8T1MLZ9"/>
<evidence type="ECO:0000313" key="1">
    <source>
        <dbReference type="EMBL" id="KAG5450404.1"/>
    </source>
</evidence>
<protein>
    <submittedName>
        <fullName evidence="1">Uncharacterized protein</fullName>
    </submittedName>
</protein>
<reference evidence="1 2" key="2">
    <citation type="journal article" date="2021" name="Genomics">
        <title>High-quality reference genome for Clonorchis sinensis.</title>
        <authorList>
            <person name="Young N.D."/>
            <person name="Stroehlein A.J."/>
            <person name="Kinkar L."/>
            <person name="Wang T."/>
            <person name="Sohn W.M."/>
            <person name="Chang B.C.H."/>
            <person name="Kaur P."/>
            <person name="Weisz D."/>
            <person name="Dudchenko O."/>
            <person name="Aiden E.L."/>
            <person name="Korhonen P.K."/>
            <person name="Gasser R.B."/>
        </authorList>
    </citation>
    <scope>NUCLEOTIDE SEQUENCE [LARGE SCALE GENOMIC DNA]</scope>
    <source>
        <strain evidence="1">Cs-k2</strain>
    </source>
</reference>
<gene>
    <name evidence="1" type="ORF">CSKR_201186</name>
</gene>
<dbReference type="OrthoDB" id="10417039at2759"/>
<proteinExistence type="predicted"/>
<organism evidence="1 2">
    <name type="scientific">Clonorchis sinensis</name>
    <name type="common">Chinese liver fluke</name>
    <dbReference type="NCBI Taxonomy" id="79923"/>
    <lineage>
        <taxon>Eukaryota</taxon>
        <taxon>Metazoa</taxon>
        <taxon>Spiralia</taxon>
        <taxon>Lophotrochozoa</taxon>
        <taxon>Platyhelminthes</taxon>
        <taxon>Trematoda</taxon>
        <taxon>Digenea</taxon>
        <taxon>Opisthorchiida</taxon>
        <taxon>Opisthorchiata</taxon>
        <taxon>Opisthorchiidae</taxon>
        <taxon>Clonorchis</taxon>
    </lineage>
</organism>
<keyword evidence="2" id="KW-1185">Reference proteome</keyword>
<sequence>MSTINSKRVSEITYITSLLTKPIVMELQTEVYGSATVILFSLDQKRLDLIKEWLEGFWQSQNTLLFHAIVLFSHAFPLTKDINTLTQVELSLLDTIGSWTQLRPITTEVIRRLFPKGKFIVVNGGHELSQPILDKLQSMICELSERKYNPSHNQKKFVTAGRELPEGKNVLTITDSTSLETEREDTVTDYRSILLCIPSKDVHERELRELFCLTSTTSEEPLLNIYMKPEFRETVHLICKVLETIRILLADPHSRSSRKWKSLSFFTIRKPEEAAKCKANGGIGYIDLDCACGDQWDGSLVVVGIVQYASSKTDATSRFSSTDDVKRKLESEWSTLEELLTTLHIYNRHGADLLTTWKHKFHVISSSLVFWHVSPTTTLETMFTMIRCVLDFDRCSVFAYDPLEDVWIAHLYNYPTEKQMRVAHSWKNVSEMFSPLFPADEPIIQDADPKHLVEKLNQVHKNEYWLLLKSDSSDSKAIVQFTSREDFSETQRRSIEQDLSSLCSSAVQW</sequence>
<accession>A0A8T1MLZ9</accession>
<name>A0A8T1MLZ9_CLOSI</name>